<keyword evidence="5 6" id="KW-0479">Metal-binding</keyword>
<dbReference type="InterPro" id="IPR005142">
    <property type="entry name" value="eRF1_3"/>
</dbReference>
<keyword evidence="4 6" id="KW-0963">Cytoplasm</keyword>
<dbReference type="GO" id="GO:0046872">
    <property type="term" value="F:metal ion binding"/>
    <property type="evidence" value="ECO:0007669"/>
    <property type="project" value="UniProtKB-KW"/>
</dbReference>
<dbReference type="GO" id="GO:0070651">
    <property type="term" value="P:nonfunctional rRNA decay"/>
    <property type="evidence" value="ECO:0007669"/>
    <property type="project" value="TreeGrafter"/>
</dbReference>
<dbReference type="PANTHER" id="PTHR10853:SF0">
    <property type="entry name" value="PROTEIN PELOTA HOMOLOG"/>
    <property type="match status" value="1"/>
</dbReference>
<comment type="caution">
    <text evidence="9">The sequence shown here is derived from an EMBL/GenBank/DDBJ whole genome shotgun (WGS) entry which is preliminary data.</text>
</comment>
<accession>A0A1R2ANB5</accession>
<organism evidence="9 10">
    <name type="scientific">Stentor coeruleus</name>
    <dbReference type="NCBI Taxonomy" id="5963"/>
    <lineage>
        <taxon>Eukaryota</taxon>
        <taxon>Sar</taxon>
        <taxon>Alveolata</taxon>
        <taxon>Ciliophora</taxon>
        <taxon>Postciliodesmatophora</taxon>
        <taxon>Heterotrichea</taxon>
        <taxon>Heterotrichida</taxon>
        <taxon>Stentoridae</taxon>
        <taxon>Stentor</taxon>
    </lineage>
</organism>
<dbReference type="SUPFAM" id="SSF159065">
    <property type="entry name" value="Dom34/Pelota N-terminal domain-like"/>
    <property type="match status" value="1"/>
</dbReference>
<feature type="region of interest" description="Disordered" evidence="7">
    <location>
        <begin position="370"/>
        <end position="396"/>
    </location>
</feature>
<dbReference type="InterPro" id="IPR042226">
    <property type="entry name" value="eFR1_2_sf"/>
</dbReference>
<feature type="compositionally biased region" description="Acidic residues" evidence="7">
    <location>
        <begin position="370"/>
        <end position="383"/>
    </location>
</feature>
<dbReference type="InterPro" id="IPR029064">
    <property type="entry name" value="Ribosomal_eL30-like_sf"/>
</dbReference>
<dbReference type="Gene3D" id="3.30.1330.30">
    <property type="match status" value="1"/>
</dbReference>
<evidence type="ECO:0000256" key="1">
    <source>
        <dbReference type="ARBA" id="ARBA00001968"/>
    </source>
</evidence>
<comment type="function">
    <text evidence="6">Component of the Pelota-HBS1L complex, a complex that recognizes stalled ribosomes and triggers the No-Go Decay (NGD) pathway. In the Pelota-HBS1L complex, pelo recognizes ribosomes stalled at the 3' end of an mRNA and engages stalled ribosomes by destabilizing mRNA in the mRNA channel.</text>
</comment>
<evidence type="ECO:0000313" key="10">
    <source>
        <dbReference type="Proteomes" id="UP000187209"/>
    </source>
</evidence>
<proteinExistence type="inferred from homology"/>
<dbReference type="SUPFAM" id="SSF53137">
    <property type="entry name" value="Translational machinery components"/>
    <property type="match status" value="1"/>
</dbReference>
<evidence type="ECO:0000259" key="8">
    <source>
        <dbReference type="SMART" id="SM01194"/>
    </source>
</evidence>
<dbReference type="PANTHER" id="PTHR10853">
    <property type="entry name" value="PELOTA"/>
    <property type="match status" value="1"/>
</dbReference>
<reference evidence="9 10" key="1">
    <citation type="submission" date="2016-11" db="EMBL/GenBank/DDBJ databases">
        <title>The macronuclear genome of Stentor coeruleus: a giant cell with tiny introns.</title>
        <authorList>
            <person name="Slabodnick M."/>
            <person name="Ruby J.G."/>
            <person name="Reiff S.B."/>
            <person name="Swart E.C."/>
            <person name="Gosai S."/>
            <person name="Prabakaran S."/>
            <person name="Witkowska E."/>
            <person name="Larue G.E."/>
            <person name="Fisher S."/>
            <person name="Freeman R.M."/>
            <person name="Gunawardena J."/>
            <person name="Chu W."/>
            <person name="Stover N.A."/>
            <person name="Gregory B.D."/>
            <person name="Nowacki M."/>
            <person name="Derisi J."/>
            <person name="Roy S.W."/>
            <person name="Marshall W.F."/>
            <person name="Sood P."/>
        </authorList>
    </citation>
    <scope>NUCLEOTIDE SEQUENCE [LARGE SCALE GENOMIC DNA]</scope>
    <source>
        <strain evidence="9">WM001</strain>
    </source>
</reference>
<sequence>MRIIGQSIDQTGYGHMTLKMEENDDMWHLYNIISKGDAIKATTLRKVKEESKTGSVVTTKKKLTLFLKITKIDYEPETPSLRISGVSASENKYMQLGQHHTMDLDLHVSFSIYKRKWDELHHERLDMACNPDVTCEVAAIVMEPGLAHVCLITNTSAIVKARVEAHIPRKLKGVSGHDKAIEKFFEKLVLSITQHLNFDTVKTLLIASPGFTKDQFFEYLKSHKPAWFSQEKVCLAHASSGEKIALTDTLADPLVKQQLSTAKFTQDMDSIEEFFLVLSKEPNRAVYCLKDVETSARQQAVQSLFISDSTLRKHKVADREKIIGIIKSVKENGGTVSTLSSIHVAGERLNQLSGIAALLRFPIYDLQENEEDEAEEDDIEFVEMPEGVGMDNDEEI</sequence>
<gene>
    <name evidence="9" type="ORF">SteCoe_37274</name>
</gene>
<keyword evidence="10" id="KW-1185">Reference proteome</keyword>
<feature type="domain" description="eRF1/Pelota-like N-terminal" evidence="8">
    <location>
        <begin position="1"/>
        <end position="130"/>
    </location>
</feature>
<dbReference type="Pfam" id="PF26356">
    <property type="entry name" value="Pelota_N"/>
    <property type="match status" value="1"/>
</dbReference>
<dbReference type="EMBL" id="MPUH01001846">
    <property type="protein sequence ID" value="OMJ66028.1"/>
    <property type="molecule type" value="Genomic_DNA"/>
</dbReference>
<evidence type="ECO:0000256" key="4">
    <source>
        <dbReference type="ARBA" id="ARBA00022490"/>
    </source>
</evidence>
<dbReference type="Pfam" id="PF03465">
    <property type="entry name" value="eRF1_3"/>
    <property type="match status" value="1"/>
</dbReference>
<dbReference type="InterPro" id="IPR038069">
    <property type="entry name" value="Pelota/DOM34_N"/>
</dbReference>
<dbReference type="Pfam" id="PF03464">
    <property type="entry name" value="eRF1_2"/>
    <property type="match status" value="1"/>
</dbReference>
<dbReference type="SUPFAM" id="SSF55315">
    <property type="entry name" value="L30e-like"/>
    <property type="match status" value="1"/>
</dbReference>
<dbReference type="GO" id="GO:0071025">
    <property type="term" value="P:RNA surveillance"/>
    <property type="evidence" value="ECO:0007669"/>
    <property type="project" value="InterPro"/>
</dbReference>
<comment type="similarity">
    <text evidence="3 6">Belongs to the eukaryotic release factor 1 family. Pelota subfamily.</text>
</comment>
<evidence type="ECO:0000256" key="3">
    <source>
        <dbReference type="ARBA" id="ARBA00009504"/>
    </source>
</evidence>
<evidence type="ECO:0000256" key="2">
    <source>
        <dbReference type="ARBA" id="ARBA00004496"/>
    </source>
</evidence>
<dbReference type="Gene3D" id="2.30.30.870">
    <property type="entry name" value="Pelota, domain A"/>
    <property type="match status" value="1"/>
</dbReference>
<dbReference type="FunFam" id="3.30.1330.30:FF:000008">
    <property type="entry name" value="Protein pelota homolog"/>
    <property type="match status" value="1"/>
</dbReference>
<dbReference type="InterPro" id="IPR004405">
    <property type="entry name" value="TF_pelota"/>
</dbReference>
<evidence type="ECO:0000256" key="7">
    <source>
        <dbReference type="SAM" id="MobiDB-lite"/>
    </source>
</evidence>
<dbReference type="GO" id="GO:0070966">
    <property type="term" value="P:nuclear-transcribed mRNA catabolic process, no-go decay"/>
    <property type="evidence" value="ECO:0007669"/>
    <property type="project" value="InterPro"/>
</dbReference>
<protein>
    <recommendedName>
        <fullName evidence="6">Protein pelota homolog</fullName>
    </recommendedName>
</protein>
<dbReference type="InterPro" id="IPR005140">
    <property type="entry name" value="eRF1_Pelota-like_N"/>
</dbReference>
<dbReference type="GO" id="GO:0032790">
    <property type="term" value="P:ribosome disassembly"/>
    <property type="evidence" value="ECO:0007669"/>
    <property type="project" value="TreeGrafter"/>
</dbReference>
<comment type="subcellular location">
    <subcellularLocation>
        <location evidence="2 6">Cytoplasm</location>
    </subcellularLocation>
</comment>
<dbReference type="InterPro" id="IPR005141">
    <property type="entry name" value="eRF1_2"/>
</dbReference>
<dbReference type="GO" id="GO:0070481">
    <property type="term" value="P:nuclear-transcribed mRNA catabolic process, non-stop decay"/>
    <property type="evidence" value="ECO:0007669"/>
    <property type="project" value="InterPro"/>
</dbReference>
<comment type="cofactor">
    <cofactor evidence="1 6">
        <name>a divalent metal cation</name>
        <dbReference type="ChEBI" id="CHEBI:60240"/>
    </cofactor>
</comment>
<dbReference type="OrthoDB" id="10249111at2759"/>
<name>A0A1R2ANB5_9CILI</name>
<dbReference type="InterPro" id="IPR058547">
    <property type="entry name" value="Pelota_N"/>
</dbReference>
<evidence type="ECO:0000256" key="6">
    <source>
        <dbReference type="RuleBase" id="RU362019"/>
    </source>
</evidence>
<dbReference type="GO" id="GO:0005737">
    <property type="term" value="C:cytoplasm"/>
    <property type="evidence" value="ECO:0007669"/>
    <property type="project" value="UniProtKB-SubCell"/>
</dbReference>
<evidence type="ECO:0000256" key="5">
    <source>
        <dbReference type="ARBA" id="ARBA00022723"/>
    </source>
</evidence>
<dbReference type="Gene3D" id="3.30.420.60">
    <property type="entry name" value="eRF1 domain 2"/>
    <property type="match status" value="1"/>
</dbReference>
<dbReference type="NCBIfam" id="TIGR00111">
    <property type="entry name" value="pelota"/>
    <property type="match status" value="1"/>
</dbReference>
<evidence type="ECO:0000313" key="9">
    <source>
        <dbReference type="EMBL" id="OMJ66028.1"/>
    </source>
</evidence>
<dbReference type="SMART" id="SM01194">
    <property type="entry name" value="eRF1_1"/>
    <property type="match status" value="1"/>
</dbReference>
<dbReference type="FunFam" id="2.30.30.870:FF:000001">
    <property type="entry name" value="Protein pelota homolog"/>
    <property type="match status" value="1"/>
</dbReference>
<dbReference type="AlphaFoldDB" id="A0A1R2ANB5"/>
<dbReference type="Proteomes" id="UP000187209">
    <property type="component" value="Unassembled WGS sequence"/>
</dbReference>